<keyword evidence="2" id="KW-0677">Repeat</keyword>
<keyword evidence="6" id="KW-0539">Nucleus</keyword>
<dbReference type="FunFam" id="1.10.10.60:FF:000010">
    <property type="entry name" value="Transcriptional activator Myb isoform A"/>
    <property type="match status" value="1"/>
</dbReference>
<dbReference type="FunFam" id="1.10.10.60:FF:000016">
    <property type="entry name" value="Transcriptional activator Myb isoform A"/>
    <property type="match status" value="1"/>
</dbReference>
<dbReference type="EMBL" id="LFYR01002110">
    <property type="protein sequence ID" value="KMZ56973.1"/>
    <property type="molecule type" value="Genomic_DNA"/>
</dbReference>
<dbReference type="CDD" id="cd00167">
    <property type="entry name" value="SANT"/>
    <property type="match status" value="3"/>
</dbReference>
<keyword evidence="3" id="KW-0805">Transcription regulation</keyword>
<dbReference type="Pfam" id="PF00249">
    <property type="entry name" value="Myb_DNA-binding"/>
    <property type="match status" value="1"/>
</dbReference>
<dbReference type="InterPro" id="IPR017930">
    <property type="entry name" value="Myb_dom"/>
</dbReference>
<comment type="subcellular location">
    <subcellularLocation>
        <location evidence="1">Nucleus</location>
    </subcellularLocation>
</comment>
<dbReference type="Pfam" id="PF13921">
    <property type="entry name" value="Myb_DNA-bind_6"/>
    <property type="match status" value="1"/>
</dbReference>
<feature type="domain" description="HTH myb-type" evidence="9">
    <location>
        <begin position="159"/>
        <end position="209"/>
    </location>
</feature>
<dbReference type="InterPro" id="IPR050560">
    <property type="entry name" value="MYB_TF"/>
</dbReference>
<sequence length="528" mass="60276">MLEQTDLDDKGKKSVVINEQALKKEKNVAMVVVDSSVPSPIANSRRLKGPIRRSTRGGWTPEEDELLSKAAQYYSEKNWKKIAEYFPQRTDVQCLHRWQKVLNPNLVKGPWSQEEDAKIIELVEKYGCKNWSLIAKSIKGRIGKQCRERWHNQLNPKIRKDPWTLEEDQKLICAHELHGNKWSEIAKKLSGRSDNAIKNHWNTSVRKKIASRSRITSDDSVEINISTKRQHLNLNHVLIPDMETPQRSQSYLEEDQMHPQLNSNALRCGEEYSQRFNYRYTSDSKMMSSGSQKVFEKIDEHKFTKDDAMDAKLETCASVGNIIDISMHKKTPSTSGYHCCVDSVSSNHFNCSNLDKHTISAFIPWQHSASPNLSSASIPRQHSASPNLPFSSSLNGMDTTDSVLRKAARSFKNTPSIIRKRHSLPRQLVVDHEESGNGSCLGSVDTTLRISIHRSEHEEDRIHGDSSKTLVPPCVKYKGKRLQQEFDKEWFATRFNTDRQMSYDDSLPKGLLDLATANRESDKSDTTN</sequence>
<dbReference type="GO" id="GO:0000981">
    <property type="term" value="F:DNA-binding transcription factor activity, RNA polymerase II-specific"/>
    <property type="evidence" value="ECO:0000318"/>
    <property type="project" value="GO_Central"/>
</dbReference>
<dbReference type="AlphaFoldDB" id="A0A0K9NK18"/>
<feature type="region of interest" description="Disordered" evidence="7">
    <location>
        <begin position="373"/>
        <end position="392"/>
    </location>
</feature>
<proteinExistence type="predicted"/>
<dbReference type="SUPFAM" id="SSF46689">
    <property type="entry name" value="Homeodomain-like"/>
    <property type="match status" value="2"/>
</dbReference>
<reference evidence="11" key="1">
    <citation type="journal article" date="2016" name="Nature">
        <title>The genome of the seagrass Zostera marina reveals angiosperm adaptation to the sea.</title>
        <authorList>
            <person name="Olsen J.L."/>
            <person name="Rouze P."/>
            <person name="Verhelst B."/>
            <person name="Lin Y.-C."/>
            <person name="Bayer T."/>
            <person name="Collen J."/>
            <person name="Dattolo E."/>
            <person name="De Paoli E."/>
            <person name="Dittami S."/>
            <person name="Maumus F."/>
            <person name="Michel G."/>
            <person name="Kersting A."/>
            <person name="Lauritano C."/>
            <person name="Lohaus R."/>
            <person name="Toepel M."/>
            <person name="Tonon T."/>
            <person name="Vanneste K."/>
            <person name="Amirebrahimi M."/>
            <person name="Brakel J."/>
            <person name="Bostroem C."/>
            <person name="Chovatia M."/>
            <person name="Grimwood J."/>
            <person name="Jenkins J.W."/>
            <person name="Jueterbock A."/>
            <person name="Mraz A."/>
            <person name="Stam W.T."/>
            <person name="Tice H."/>
            <person name="Bornberg-Bauer E."/>
            <person name="Green P.J."/>
            <person name="Pearson G.A."/>
            <person name="Procaccini G."/>
            <person name="Duarte C.M."/>
            <person name="Schmutz J."/>
            <person name="Reusch T.B.H."/>
            <person name="Van de Peer Y."/>
        </authorList>
    </citation>
    <scope>NUCLEOTIDE SEQUENCE [LARGE SCALE GENOMIC DNA]</scope>
    <source>
        <strain evidence="11">cv. Finnish</strain>
    </source>
</reference>
<feature type="domain" description="HTH myb-type" evidence="9">
    <location>
        <begin position="103"/>
        <end position="158"/>
    </location>
</feature>
<name>A0A0K9NK18_ZOSMR</name>
<dbReference type="GO" id="GO:0005634">
    <property type="term" value="C:nucleus"/>
    <property type="evidence" value="ECO:0000318"/>
    <property type="project" value="GO_Central"/>
</dbReference>
<feature type="domain" description="Myb-like" evidence="8">
    <location>
        <begin position="155"/>
        <end position="205"/>
    </location>
</feature>
<dbReference type="InterPro" id="IPR001005">
    <property type="entry name" value="SANT/Myb"/>
</dbReference>
<dbReference type="GO" id="GO:0000978">
    <property type="term" value="F:RNA polymerase II cis-regulatory region sequence-specific DNA binding"/>
    <property type="evidence" value="ECO:0000318"/>
    <property type="project" value="GO_Central"/>
</dbReference>
<dbReference type="PROSITE" id="PS50090">
    <property type="entry name" value="MYB_LIKE"/>
    <property type="match status" value="3"/>
</dbReference>
<organism evidence="10 11">
    <name type="scientific">Zostera marina</name>
    <name type="common">Eelgrass</name>
    <dbReference type="NCBI Taxonomy" id="29655"/>
    <lineage>
        <taxon>Eukaryota</taxon>
        <taxon>Viridiplantae</taxon>
        <taxon>Streptophyta</taxon>
        <taxon>Embryophyta</taxon>
        <taxon>Tracheophyta</taxon>
        <taxon>Spermatophyta</taxon>
        <taxon>Magnoliopsida</taxon>
        <taxon>Liliopsida</taxon>
        <taxon>Zosteraceae</taxon>
        <taxon>Zostera</taxon>
    </lineage>
</organism>
<evidence type="ECO:0000256" key="6">
    <source>
        <dbReference type="ARBA" id="ARBA00023242"/>
    </source>
</evidence>
<evidence type="ECO:0000256" key="5">
    <source>
        <dbReference type="ARBA" id="ARBA00023163"/>
    </source>
</evidence>
<evidence type="ECO:0000259" key="9">
    <source>
        <dbReference type="PROSITE" id="PS51294"/>
    </source>
</evidence>
<dbReference type="Gene3D" id="1.10.10.60">
    <property type="entry name" value="Homeodomain-like"/>
    <property type="match status" value="3"/>
</dbReference>
<evidence type="ECO:0000259" key="8">
    <source>
        <dbReference type="PROSITE" id="PS50090"/>
    </source>
</evidence>
<evidence type="ECO:0000256" key="7">
    <source>
        <dbReference type="SAM" id="MobiDB-lite"/>
    </source>
</evidence>
<keyword evidence="5" id="KW-0804">Transcription</keyword>
<dbReference type="GO" id="GO:0006355">
    <property type="term" value="P:regulation of DNA-templated transcription"/>
    <property type="evidence" value="ECO:0000318"/>
    <property type="project" value="GO_Central"/>
</dbReference>
<evidence type="ECO:0000256" key="4">
    <source>
        <dbReference type="ARBA" id="ARBA00023125"/>
    </source>
</evidence>
<evidence type="ECO:0000256" key="2">
    <source>
        <dbReference type="ARBA" id="ARBA00022737"/>
    </source>
</evidence>
<dbReference type="InterPro" id="IPR009057">
    <property type="entry name" value="Homeodomain-like_sf"/>
</dbReference>
<evidence type="ECO:0000313" key="11">
    <source>
        <dbReference type="Proteomes" id="UP000036987"/>
    </source>
</evidence>
<dbReference type="Proteomes" id="UP000036987">
    <property type="component" value="Unassembled WGS sequence"/>
</dbReference>
<keyword evidence="4" id="KW-0238">DNA-binding</keyword>
<dbReference type="OrthoDB" id="2143914at2759"/>
<evidence type="ECO:0008006" key="12">
    <source>
        <dbReference type="Google" id="ProtNLM"/>
    </source>
</evidence>
<feature type="domain" description="Myb-like" evidence="8">
    <location>
        <begin position="56"/>
        <end position="102"/>
    </location>
</feature>
<feature type="domain" description="Myb-like" evidence="8">
    <location>
        <begin position="103"/>
        <end position="154"/>
    </location>
</feature>
<evidence type="ECO:0000256" key="3">
    <source>
        <dbReference type="ARBA" id="ARBA00023015"/>
    </source>
</evidence>
<accession>A0A0K9NK18</accession>
<dbReference type="SMART" id="SM00717">
    <property type="entry name" value="SANT"/>
    <property type="match status" value="3"/>
</dbReference>
<comment type="caution">
    <text evidence="10">The sequence shown here is derived from an EMBL/GenBank/DDBJ whole genome shotgun (WGS) entry which is preliminary data.</text>
</comment>
<dbReference type="PROSITE" id="PS51294">
    <property type="entry name" value="HTH_MYB"/>
    <property type="match status" value="3"/>
</dbReference>
<evidence type="ECO:0000256" key="1">
    <source>
        <dbReference type="ARBA" id="ARBA00004123"/>
    </source>
</evidence>
<feature type="domain" description="HTH myb-type" evidence="9">
    <location>
        <begin position="56"/>
        <end position="102"/>
    </location>
</feature>
<gene>
    <name evidence="10" type="ORF">ZOSMA_8G01190</name>
</gene>
<protein>
    <recommendedName>
        <fullName evidence="12">Myb domain protein 3r-5</fullName>
    </recommendedName>
</protein>
<dbReference type="PANTHER" id="PTHR45614">
    <property type="entry name" value="MYB PROTEIN-RELATED"/>
    <property type="match status" value="1"/>
</dbReference>
<evidence type="ECO:0000313" key="10">
    <source>
        <dbReference type="EMBL" id="KMZ56973.1"/>
    </source>
</evidence>
<keyword evidence="11" id="KW-1185">Reference proteome</keyword>
<dbReference type="PANTHER" id="PTHR45614:SF194">
    <property type="entry name" value="TRANSCRIPTION FACTOR MYB3R-3-RELATED"/>
    <property type="match status" value="1"/>
</dbReference>